<dbReference type="Gene3D" id="3.30.200.20">
    <property type="entry name" value="Phosphorylase Kinase, domain 1"/>
    <property type="match status" value="1"/>
</dbReference>
<dbReference type="AlphaFoldDB" id="A0AAP0Q7Y3"/>
<accession>A0AAP0Q7Y3</accession>
<dbReference type="InterPro" id="IPR011009">
    <property type="entry name" value="Kinase-like_dom_sf"/>
</dbReference>
<dbReference type="GO" id="GO:0005524">
    <property type="term" value="F:ATP binding"/>
    <property type="evidence" value="ECO:0007669"/>
    <property type="project" value="InterPro"/>
</dbReference>
<evidence type="ECO:0000259" key="3">
    <source>
        <dbReference type="PROSITE" id="PS50011"/>
    </source>
</evidence>
<dbReference type="InterPro" id="IPR000719">
    <property type="entry name" value="Prot_kinase_dom"/>
</dbReference>
<evidence type="ECO:0000313" key="5">
    <source>
        <dbReference type="Proteomes" id="UP001428341"/>
    </source>
</evidence>
<evidence type="ECO:0000313" key="4">
    <source>
        <dbReference type="EMBL" id="KAK9175157.1"/>
    </source>
</evidence>
<evidence type="ECO:0000256" key="1">
    <source>
        <dbReference type="ARBA" id="ARBA00005711"/>
    </source>
</evidence>
<dbReference type="InterPro" id="IPR005516">
    <property type="entry name" value="Remorin_C"/>
</dbReference>
<feature type="compositionally biased region" description="Low complexity" evidence="2">
    <location>
        <begin position="311"/>
        <end position="335"/>
    </location>
</feature>
<comment type="similarity">
    <text evidence="1">Belongs to the remorin family.</text>
</comment>
<feature type="compositionally biased region" description="Polar residues" evidence="2">
    <location>
        <begin position="301"/>
        <end position="310"/>
    </location>
</feature>
<keyword evidence="5" id="KW-1185">Reference proteome</keyword>
<feature type="region of interest" description="Disordered" evidence="2">
    <location>
        <begin position="299"/>
        <end position="346"/>
    </location>
</feature>
<feature type="region of interest" description="Disordered" evidence="2">
    <location>
        <begin position="1"/>
        <end position="57"/>
    </location>
</feature>
<dbReference type="Proteomes" id="UP001428341">
    <property type="component" value="Unassembled WGS sequence"/>
</dbReference>
<dbReference type="SUPFAM" id="SSF56112">
    <property type="entry name" value="Protein kinase-like (PK-like)"/>
    <property type="match status" value="1"/>
</dbReference>
<dbReference type="Pfam" id="PF03763">
    <property type="entry name" value="Remorin_C"/>
    <property type="match status" value="1"/>
</dbReference>
<organism evidence="4 5">
    <name type="scientific">Citrus x changshan-huyou</name>
    <dbReference type="NCBI Taxonomy" id="2935761"/>
    <lineage>
        <taxon>Eukaryota</taxon>
        <taxon>Viridiplantae</taxon>
        <taxon>Streptophyta</taxon>
        <taxon>Embryophyta</taxon>
        <taxon>Tracheophyta</taxon>
        <taxon>Spermatophyta</taxon>
        <taxon>Magnoliopsida</taxon>
        <taxon>eudicotyledons</taxon>
        <taxon>Gunneridae</taxon>
        <taxon>Pentapetalae</taxon>
        <taxon>rosids</taxon>
        <taxon>malvids</taxon>
        <taxon>Sapindales</taxon>
        <taxon>Rutaceae</taxon>
        <taxon>Aurantioideae</taxon>
        <taxon>Citrus</taxon>
    </lineage>
</organism>
<feature type="region of interest" description="Disordered" evidence="2">
    <location>
        <begin position="473"/>
        <end position="500"/>
    </location>
</feature>
<dbReference type="PANTHER" id="PTHR31471:SF1">
    <property type="entry name" value="OS12G0613600 PROTEIN"/>
    <property type="match status" value="1"/>
</dbReference>
<reference evidence="4 5" key="1">
    <citation type="submission" date="2024-05" db="EMBL/GenBank/DDBJ databases">
        <title>Haplotype-resolved chromosome-level genome assembly of Huyou (Citrus changshanensis).</title>
        <authorList>
            <person name="Miao C."/>
            <person name="Chen W."/>
            <person name="Wu Y."/>
            <person name="Wang L."/>
            <person name="Zhao S."/>
            <person name="Grierson D."/>
            <person name="Xu C."/>
            <person name="Chen K."/>
        </authorList>
    </citation>
    <scope>NUCLEOTIDE SEQUENCE [LARGE SCALE GENOMIC DNA]</scope>
    <source>
        <strain evidence="4">01-14</strain>
        <tissue evidence="4">Leaf</tissue>
    </source>
</reference>
<feature type="domain" description="Protein kinase" evidence="3">
    <location>
        <begin position="672"/>
        <end position="862"/>
    </location>
</feature>
<sequence length="862" mass="95424">MDYERIQKPQGVHGGGFSPGKLRSMLLGVEKKRKEDDDFESRSQLTHVHESSSGGNNFDSCKDVDVVSVLPECSTSSSSTTTTADSLAAQMRMNSGIRSQQDLILPLDYDSSSSGGGGGGAHHDNLNTPLSVFEFHQKAEQRAPQAQRVPLAPFSKPAPSKWDDAQKWIASPTSNRLARTGSHPQGGGARKVGIMGRQLSTKVVHEVPPDQNFVVCEEPDTKRIDMIQANKFLNWEADSYPVADSYAKPVLMIENSVAESAISLSRHDSSIAIQSATTFIPPPSTARSVSMRDMGTEMTPIASQEPSRTGTPITATTPIRSPSSSRPSTPGRTAPAPSPTIPHNNHVDVNQELSEKELQMKTRREIIALGTQLGKMNIAAWASKEEEDKDASTSFKTVVAEQPAKNVIETRAASWEEAEKAKYMARFKREEMKIQAWENHQKAKAEAEMRKIEVEVERIRGRAHDRLMNKLAATRHKAEEKRAEADAKRNQQAAKTEQQAEGRGKYGSFYKCEEDVAENAYQTVLLRADIIPDGVPISILTKISPLKEMDYPLIFRSPYLRMRLNLVKGSVFSETLPGVTTFFPFIYCYEESEPKDMAILLPDLEPAGVDLLQGQGSAASDYAHQKKKKMHVVSHANYFLDFTNLMWSDSVIYNVPLVVILLLICGRENFQYSALEVKGEDEFGGVYRCKDTDTDETVLLRTVFIRDSSEGVPSSILTKISLLKVMEHPHILRLLDVVNEENRKHVYQVFECAGPDLKTVIKKFPGKIKNPKIVKKPLIDGTTEFHERSSIFRLMGTPSEETLPGVTTFFKFLDCYAKSEPKALATQLPGLEPAGIDLLQVVVEVEQATIVAAVVGGASYNN</sequence>
<evidence type="ECO:0000256" key="2">
    <source>
        <dbReference type="SAM" id="MobiDB-lite"/>
    </source>
</evidence>
<dbReference type="GO" id="GO:0004672">
    <property type="term" value="F:protein kinase activity"/>
    <property type="evidence" value="ECO:0007669"/>
    <property type="project" value="InterPro"/>
</dbReference>
<gene>
    <name evidence="4" type="ORF">WN944_027163</name>
</gene>
<feature type="compositionally biased region" description="Polar residues" evidence="2">
    <location>
        <begin position="42"/>
        <end position="57"/>
    </location>
</feature>
<dbReference type="EMBL" id="JBCGBO010000025">
    <property type="protein sequence ID" value="KAK9175157.1"/>
    <property type="molecule type" value="Genomic_DNA"/>
</dbReference>
<name>A0AAP0Q7Y3_9ROSI</name>
<protein>
    <recommendedName>
        <fullName evidence="3">Protein kinase domain-containing protein</fullName>
    </recommendedName>
</protein>
<feature type="compositionally biased region" description="Basic and acidic residues" evidence="2">
    <location>
        <begin position="476"/>
        <end position="489"/>
    </location>
</feature>
<dbReference type="Pfam" id="PF00069">
    <property type="entry name" value="Pkinase"/>
    <property type="match status" value="1"/>
</dbReference>
<proteinExistence type="inferred from homology"/>
<comment type="caution">
    <text evidence="4">The sequence shown here is derived from an EMBL/GenBank/DDBJ whole genome shotgun (WGS) entry which is preliminary data.</text>
</comment>
<dbReference type="PROSITE" id="PS50011">
    <property type="entry name" value="PROTEIN_KINASE_DOM"/>
    <property type="match status" value="1"/>
</dbReference>
<dbReference type="PANTHER" id="PTHR31471">
    <property type="entry name" value="OS02G0116800 PROTEIN"/>
    <property type="match status" value="1"/>
</dbReference>